<dbReference type="EMBL" id="BAABJX010000059">
    <property type="protein sequence ID" value="GAA4848865.1"/>
    <property type="molecule type" value="Genomic_DNA"/>
</dbReference>
<name>A0ABP9DJI0_9BACT</name>
<dbReference type="RefSeq" id="WP_345374558.1">
    <property type="nucleotide sequence ID" value="NZ_BAABJX010000059.1"/>
</dbReference>
<gene>
    <name evidence="2" type="ORF">GCM10023331_37030</name>
</gene>
<dbReference type="InterPro" id="IPR037523">
    <property type="entry name" value="VOC_core"/>
</dbReference>
<reference evidence="3" key="1">
    <citation type="journal article" date="2019" name="Int. J. Syst. Evol. Microbiol.">
        <title>The Global Catalogue of Microorganisms (GCM) 10K type strain sequencing project: providing services to taxonomists for standard genome sequencing and annotation.</title>
        <authorList>
            <consortium name="The Broad Institute Genomics Platform"/>
            <consortium name="The Broad Institute Genome Sequencing Center for Infectious Disease"/>
            <person name="Wu L."/>
            <person name="Ma J."/>
        </authorList>
    </citation>
    <scope>NUCLEOTIDE SEQUENCE [LARGE SCALE GENOMIC DNA]</scope>
    <source>
        <strain evidence="3">JCM 18326</strain>
    </source>
</reference>
<dbReference type="InterPro" id="IPR029068">
    <property type="entry name" value="Glyas_Bleomycin-R_OHBP_Dase"/>
</dbReference>
<organism evidence="2 3">
    <name type="scientific">Algivirga pacifica</name>
    <dbReference type="NCBI Taxonomy" id="1162670"/>
    <lineage>
        <taxon>Bacteria</taxon>
        <taxon>Pseudomonadati</taxon>
        <taxon>Bacteroidota</taxon>
        <taxon>Cytophagia</taxon>
        <taxon>Cytophagales</taxon>
        <taxon>Flammeovirgaceae</taxon>
        <taxon>Algivirga</taxon>
    </lineage>
</organism>
<evidence type="ECO:0000313" key="3">
    <source>
        <dbReference type="Proteomes" id="UP001500298"/>
    </source>
</evidence>
<dbReference type="Gene3D" id="3.10.180.10">
    <property type="entry name" value="2,3-Dihydroxybiphenyl 1,2-Dioxygenase, domain 1"/>
    <property type="match status" value="1"/>
</dbReference>
<dbReference type="PROSITE" id="PS51819">
    <property type="entry name" value="VOC"/>
    <property type="match status" value="1"/>
</dbReference>
<feature type="domain" description="VOC" evidence="1">
    <location>
        <begin position="4"/>
        <end position="128"/>
    </location>
</feature>
<evidence type="ECO:0000313" key="2">
    <source>
        <dbReference type="EMBL" id="GAA4848865.1"/>
    </source>
</evidence>
<evidence type="ECO:0000259" key="1">
    <source>
        <dbReference type="PROSITE" id="PS51819"/>
    </source>
</evidence>
<comment type="caution">
    <text evidence="2">The sequence shown here is derived from an EMBL/GenBank/DDBJ whole genome shotgun (WGS) entry which is preliminary data.</text>
</comment>
<dbReference type="PANTHER" id="PTHR36437:SF2">
    <property type="entry name" value="GLYOXALASE_BLEOMYCIN RESISTANCE PROTEIN_DIOXYGENASE"/>
    <property type="match status" value="1"/>
</dbReference>
<dbReference type="PANTHER" id="PTHR36437">
    <property type="entry name" value="GLYOXALASE/BLEOMYCIN RESISTANCE PROTEIN/DIOXYGENASE"/>
    <property type="match status" value="1"/>
</dbReference>
<protein>
    <submittedName>
        <fullName evidence="2">VOC family protein</fullName>
    </submittedName>
</protein>
<dbReference type="SUPFAM" id="SSF54593">
    <property type="entry name" value="Glyoxalase/Bleomycin resistance protein/Dihydroxybiphenyl dioxygenase"/>
    <property type="match status" value="1"/>
</dbReference>
<sequence>MSQRIANINLLVRDYEEALSFYTTCLGFEIAEDIDNGEGRRWIRLLPRNSQDCALVLCKAETPLQQEIIGKQAGDAVLMILFTDNFQEDYDHMKAQGVVFLEEPRVEPYGTVVIFQDLYGNKWDLLEPR</sequence>
<dbReference type="Proteomes" id="UP001500298">
    <property type="component" value="Unassembled WGS sequence"/>
</dbReference>
<keyword evidence="3" id="KW-1185">Reference proteome</keyword>
<accession>A0ABP9DJI0</accession>
<dbReference type="InterPro" id="IPR004360">
    <property type="entry name" value="Glyas_Fos-R_dOase_dom"/>
</dbReference>
<dbReference type="Pfam" id="PF00903">
    <property type="entry name" value="Glyoxalase"/>
    <property type="match status" value="1"/>
</dbReference>
<proteinExistence type="predicted"/>